<name>A0A8S5SLB5_9CAUD</name>
<proteinExistence type="predicted"/>
<sequence>MSTQELTLEEIAQRKAARRRFREIVKQRWQEETLKTLCKKAFKKISKNGNLPLAHTPLSGTTSKGGNPEPDLMVLAKEVGGSLRVRFSKGLWYLHFTFFGKKVESAAPTLTEAINGLIINKHLQNSKFTIQN</sequence>
<dbReference type="EMBL" id="BK032621">
    <property type="protein sequence ID" value="DAF51750.1"/>
    <property type="molecule type" value="Genomic_DNA"/>
</dbReference>
<organism evidence="1">
    <name type="scientific">Siphoviridae sp. ctJYR23</name>
    <dbReference type="NCBI Taxonomy" id="2827837"/>
    <lineage>
        <taxon>Viruses</taxon>
        <taxon>Duplodnaviria</taxon>
        <taxon>Heunggongvirae</taxon>
        <taxon>Uroviricota</taxon>
        <taxon>Caudoviricetes</taxon>
    </lineage>
</organism>
<protein>
    <submittedName>
        <fullName evidence="1">Uncharacterized protein</fullName>
    </submittedName>
</protein>
<evidence type="ECO:0000313" key="1">
    <source>
        <dbReference type="EMBL" id="DAF51750.1"/>
    </source>
</evidence>
<accession>A0A8S5SLB5</accession>
<reference evidence="1" key="1">
    <citation type="journal article" date="2021" name="Proc. Natl. Acad. Sci. U.S.A.">
        <title>A Catalog of Tens of Thousands of Viruses from Human Metagenomes Reveals Hidden Associations with Chronic Diseases.</title>
        <authorList>
            <person name="Tisza M.J."/>
            <person name="Buck C.B."/>
        </authorList>
    </citation>
    <scope>NUCLEOTIDE SEQUENCE</scope>
    <source>
        <strain evidence="1">CtJYR23</strain>
    </source>
</reference>